<dbReference type="EMBL" id="OQ749652">
    <property type="protein sequence ID" value="WIC39526.1"/>
    <property type="molecule type" value="Genomic_DNA"/>
</dbReference>
<reference evidence="1" key="1">
    <citation type="submission" date="2023-04" db="EMBL/GenBank/DDBJ databases">
        <title>Bacteriophage Phass-1 Discovered in the Human Gut Virome - the Founding Member of the Proposed New Family Phassviridae.</title>
        <authorList>
            <person name="Tikunov A.Y."/>
            <person name="Morozova V.V."/>
            <person name="Chechushkov A.V."/>
            <person name="Tikunova N.V."/>
        </authorList>
    </citation>
    <scope>NUCLEOTIDE SEQUENCE</scope>
</reference>
<evidence type="ECO:0000313" key="2">
    <source>
        <dbReference type="Proteomes" id="UP001237988"/>
    </source>
</evidence>
<sequence length="82" mass="9880">MLANTICYKQKEPTYYNKGTKWEKTCDTFLLCYVYGTDEQAQQRCDEMNELLKTNPDKITKEHRVDATNIDYFFVNKQEEMY</sequence>
<accession>A0AAF0LTQ6</accession>
<evidence type="ECO:0000313" key="1">
    <source>
        <dbReference type="EMBL" id="WIC39526.1"/>
    </source>
</evidence>
<proteinExistence type="predicted"/>
<name>A0AAF0LTQ6_9CAUD</name>
<protein>
    <submittedName>
        <fullName evidence="1">Uncharacterized protein</fullName>
    </submittedName>
</protein>
<dbReference type="Proteomes" id="UP001237988">
    <property type="component" value="Segment"/>
</dbReference>
<organism evidence="1 2">
    <name type="scientific">Phage Phass-1</name>
    <dbReference type="NCBI Taxonomy" id="3043662"/>
    <lineage>
        <taxon>Viruses</taxon>
        <taxon>Duplodnaviria</taxon>
        <taxon>Heunggongvirae</taxon>
        <taxon>Uroviricota</taxon>
        <taxon>Caudoviricetes</taxon>
        <taxon>Caudoviricetes code 15 clade</taxon>
    </lineage>
</organism>